<dbReference type="EMBL" id="JAULSU010000005">
    <property type="protein sequence ID" value="KAK0617613.1"/>
    <property type="molecule type" value="Genomic_DNA"/>
</dbReference>
<organism evidence="2 3">
    <name type="scientific">Immersiella caudata</name>
    <dbReference type="NCBI Taxonomy" id="314043"/>
    <lineage>
        <taxon>Eukaryota</taxon>
        <taxon>Fungi</taxon>
        <taxon>Dikarya</taxon>
        <taxon>Ascomycota</taxon>
        <taxon>Pezizomycotina</taxon>
        <taxon>Sordariomycetes</taxon>
        <taxon>Sordariomycetidae</taxon>
        <taxon>Sordariales</taxon>
        <taxon>Lasiosphaeriaceae</taxon>
        <taxon>Immersiella</taxon>
    </lineage>
</organism>
<keyword evidence="3" id="KW-1185">Reference proteome</keyword>
<dbReference type="AlphaFoldDB" id="A0AA39WLH2"/>
<evidence type="ECO:0000256" key="1">
    <source>
        <dbReference type="SAM" id="MobiDB-lite"/>
    </source>
</evidence>
<name>A0AA39WLH2_9PEZI</name>
<accession>A0AA39WLH2</accession>
<evidence type="ECO:0000313" key="2">
    <source>
        <dbReference type="EMBL" id="KAK0617613.1"/>
    </source>
</evidence>
<gene>
    <name evidence="2" type="ORF">B0T14DRAFT_569103</name>
</gene>
<sequence length="204" mass="22564">MCRPNKRSHPEAQPDGPEAKRRFHLPPRAQEIVDFNNEMRRPRYPDVQASPLLSDAENFKIPPITIHFPNHAHQTNGNSGGIFTRDRELIVSEDPSTDKDDALVGSVVASPEVLNAMMNTLLARASHAGKPIIKFTFQLETTEEQEIYRGEEVGKRIKAHMARSVGEGASSGTGSHSVKTEDDIHPETTGDSLFIKTEVDSDAE</sequence>
<feature type="compositionally biased region" description="Basic and acidic residues" evidence="1">
    <location>
        <begin position="178"/>
        <end position="188"/>
    </location>
</feature>
<feature type="region of interest" description="Disordered" evidence="1">
    <location>
        <begin position="162"/>
        <end position="204"/>
    </location>
</feature>
<reference evidence="2" key="1">
    <citation type="submission" date="2023-06" db="EMBL/GenBank/DDBJ databases">
        <title>Genome-scale phylogeny and comparative genomics of the fungal order Sordariales.</title>
        <authorList>
            <consortium name="Lawrence Berkeley National Laboratory"/>
            <person name="Hensen N."/>
            <person name="Bonometti L."/>
            <person name="Westerberg I."/>
            <person name="Brannstrom I.O."/>
            <person name="Guillou S."/>
            <person name="Cros-Aarteil S."/>
            <person name="Calhoun S."/>
            <person name="Haridas S."/>
            <person name="Kuo A."/>
            <person name="Mondo S."/>
            <person name="Pangilinan J."/>
            <person name="Riley R."/>
            <person name="Labutti K."/>
            <person name="Andreopoulos B."/>
            <person name="Lipzen A."/>
            <person name="Chen C."/>
            <person name="Yanf M."/>
            <person name="Daum C."/>
            <person name="Ng V."/>
            <person name="Clum A."/>
            <person name="Steindorff A."/>
            <person name="Ohm R."/>
            <person name="Martin F."/>
            <person name="Silar P."/>
            <person name="Natvig D."/>
            <person name="Lalanne C."/>
            <person name="Gautier V."/>
            <person name="Ament-Velasquez S.L."/>
            <person name="Kruys A."/>
            <person name="Hutchinson M.I."/>
            <person name="Powell A.J."/>
            <person name="Barry K."/>
            <person name="Miller A.N."/>
            <person name="Grigoriev I.V."/>
            <person name="Debuchy R."/>
            <person name="Gladieux P."/>
            <person name="Thoren M.H."/>
            <person name="Johannesson H."/>
        </authorList>
    </citation>
    <scope>NUCLEOTIDE SEQUENCE</scope>
    <source>
        <strain evidence="2">CBS 606.72</strain>
    </source>
</reference>
<feature type="compositionally biased region" description="Basic and acidic residues" evidence="1">
    <location>
        <begin position="8"/>
        <end position="20"/>
    </location>
</feature>
<evidence type="ECO:0000313" key="3">
    <source>
        <dbReference type="Proteomes" id="UP001175000"/>
    </source>
</evidence>
<dbReference type="Proteomes" id="UP001175000">
    <property type="component" value="Unassembled WGS sequence"/>
</dbReference>
<comment type="caution">
    <text evidence="2">The sequence shown here is derived from an EMBL/GenBank/DDBJ whole genome shotgun (WGS) entry which is preliminary data.</text>
</comment>
<feature type="region of interest" description="Disordered" evidence="1">
    <location>
        <begin position="1"/>
        <end position="27"/>
    </location>
</feature>
<proteinExistence type="predicted"/>
<protein>
    <submittedName>
        <fullName evidence="2">Uncharacterized protein</fullName>
    </submittedName>
</protein>